<dbReference type="VEuPathDB" id="FungiDB:AeMF1_001353"/>
<evidence type="ECO:0000256" key="6">
    <source>
        <dbReference type="ARBA" id="ARBA00022912"/>
    </source>
</evidence>
<dbReference type="PANTHER" id="PTHR12210">
    <property type="entry name" value="DULLARD PROTEIN PHOSPHATASE"/>
    <property type="match status" value="1"/>
</dbReference>
<comment type="cofactor">
    <cofactor evidence="1">
        <name>Mg(2+)</name>
        <dbReference type="ChEBI" id="CHEBI:18420"/>
    </cofactor>
</comment>
<dbReference type="NCBIfam" id="TIGR02251">
    <property type="entry name" value="HIF-SF_euk"/>
    <property type="match status" value="1"/>
</dbReference>
<keyword evidence="12" id="KW-1185">Reference proteome</keyword>
<accession>A0A6G0WZ93</accession>
<dbReference type="EC" id="3.1.3.16" evidence="2"/>
<dbReference type="InterPro" id="IPR036412">
    <property type="entry name" value="HAD-like_sf"/>
</dbReference>
<keyword evidence="3" id="KW-0479">Metal-binding</keyword>
<feature type="compositionally biased region" description="Polar residues" evidence="9">
    <location>
        <begin position="24"/>
        <end position="35"/>
    </location>
</feature>
<evidence type="ECO:0000256" key="3">
    <source>
        <dbReference type="ARBA" id="ARBA00022723"/>
    </source>
</evidence>
<comment type="catalytic activity">
    <reaction evidence="7">
        <text>O-phospho-L-seryl-[protein] + H2O = L-seryl-[protein] + phosphate</text>
        <dbReference type="Rhea" id="RHEA:20629"/>
        <dbReference type="Rhea" id="RHEA-COMP:9863"/>
        <dbReference type="Rhea" id="RHEA-COMP:11604"/>
        <dbReference type="ChEBI" id="CHEBI:15377"/>
        <dbReference type="ChEBI" id="CHEBI:29999"/>
        <dbReference type="ChEBI" id="CHEBI:43474"/>
        <dbReference type="ChEBI" id="CHEBI:83421"/>
        <dbReference type="EC" id="3.1.3.16"/>
    </reaction>
</comment>
<evidence type="ECO:0000256" key="7">
    <source>
        <dbReference type="ARBA" id="ARBA00047761"/>
    </source>
</evidence>
<evidence type="ECO:0000256" key="4">
    <source>
        <dbReference type="ARBA" id="ARBA00022801"/>
    </source>
</evidence>
<dbReference type="Pfam" id="PF03031">
    <property type="entry name" value="NIF"/>
    <property type="match status" value="1"/>
</dbReference>
<dbReference type="InterPro" id="IPR023214">
    <property type="entry name" value="HAD_sf"/>
</dbReference>
<feature type="compositionally biased region" description="Polar residues" evidence="9">
    <location>
        <begin position="1"/>
        <end position="14"/>
    </location>
</feature>
<dbReference type="PROSITE" id="PS50969">
    <property type="entry name" value="FCP1"/>
    <property type="match status" value="1"/>
</dbReference>
<dbReference type="CDD" id="cd07521">
    <property type="entry name" value="HAD_FCP1-like"/>
    <property type="match status" value="1"/>
</dbReference>
<evidence type="ECO:0000256" key="8">
    <source>
        <dbReference type="ARBA" id="ARBA00048336"/>
    </source>
</evidence>
<feature type="domain" description="FCP1 homology" evidence="10">
    <location>
        <begin position="163"/>
        <end position="321"/>
    </location>
</feature>
<evidence type="ECO:0000256" key="1">
    <source>
        <dbReference type="ARBA" id="ARBA00001946"/>
    </source>
</evidence>
<comment type="caution">
    <text evidence="11">The sequence shown here is derived from an EMBL/GenBank/DDBJ whole genome shotgun (WGS) entry which is preliminary data.</text>
</comment>
<dbReference type="Proteomes" id="UP000481153">
    <property type="component" value="Unassembled WGS sequence"/>
</dbReference>
<name>A0A6G0WZ93_9STRA</name>
<feature type="region of interest" description="Disordered" evidence="9">
    <location>
        <begin position="1"/>
        <end position="35"/>
    </location>
</feature>
<evidence type="ECO:0000259" key="10">
    <source>
        <dbReference type="PROSITE" id="PS50969"/>
    </source>
</evidence>
<feature type="region of interest" description="Disordered" evidence="9">
    <location>
        <begin position="64"/>
        <end position="93"/>
    </location>
</feature>
<keyword evidence="4" id="KW-0378">Hydrolase</keyword>
<protein>
    <recommendedName>
        <fullName evidence="2">protein-serine/threonine phosphatase</fullName>
        <ecNumber evidence="2">3.1.3.16</ecNumber>
    </recommendedName>
</protein>
<dbReference type="InterPro" id="IPR050365">
    <property type="entry name" value="TIM50"/>
</dbReference>
<evidence type="ECO:0000256" key="2">
    <source>
        <dbReference type="ARBA" id="ARBA00013081"/>
    </source>
</evidence>
<comment type="catalytic activity">
    <reaction evidence="8">
        <text>O-phospho-L-threonyl-[protein] + H2O = L-threonyl-[protein] + phosphate</text>
        <dbReference type="Rhea" id="RHEA:47004"/>
        <dbReference type="Rhea" id="RHEA-COMP:11060"/>
        <dbReference type="Rhea" id="RHEA-COMP:11605"/>
        <dbReference type="ChEBI" id="CHEBI:15377"/>
        <dbReference type="ChEBI" id="CHEBI:30013"/>
        <dbReference type="ChEBI" id="CHEBI:43474"/>
        <dbReference type="ChEBI" id="CHEBI:61977"/>
        <dbReference type="EC" id="3.1.3.16"/>
    </reaction>
</comment>
<dbReference type="SMART" id="SM00577">
    <property type="entry name" value="CPDc"/>
    <property type="match status" value="1"/>
</dbReference>
<dbReference type="SUPFAM" id="SSF56784">
    <property type="entry name" value="HAD-like"/>
    <property type="match status" value="1"/>
</dbReference>
<keyword evidence="6" id="KW-0904">Protein phosphatase</keyword>
<organism evidence="11 12">
    <name type="scientific">Aphanomyces euteiches</name>
    <dbReference type="NCBI Taxonomy" id="100861"/>
    <lineage>
        <taxon>Eukaryota</taxon>
        <taxon>Sar</taxon>
        <taxon>Stramenopiles</taxon>
        <taxon>Oomycota</taxon>
        <taxon>Saprolegniomycetes</taxon>
        <taxon>Saprolegniales</taxon>
        <taxon>Verrucalvaceae</taxon>
        <taxon>Aphanomyces</taxon>
    </lineage>
</organism>
<gene>
    <name evidence="11" type="ORF">Ae201684_010153</name>
</gene>
<dbReference type="GO" id="GO:0046872">
    <property type="term" value="F:metal ion binding"/>
    <property type="evidence" value="ECO:0007669"/>
    <property type="project" value="UniProtKB-KW"/>
</dbReference>
<dbReference type="GO" id="GO:0004722">
    <property type="term" value="F:protein serine/threonine phosphatase activity"/>
    <property type="evidence" value="ECO:0007669"/>
    <property type="project" value="UniProtKB-EC"/>
</dbReference>
<sequence>MTSNITLSQIQTQCAPAPAHFNSPRGSGTASRQSPTFQTVVFSRKTTQHGPDGEVTDAFKQKLRQQEPSAQPPSPLASLVHQTDRHGKHQTVDSRVKPAIDTRSVQNPGGISKLFANICSCLGIAEQQQLQQQLLRKQQSQEKQAEIRQSQEVRKIIGKPFPGDEGKKCLVLDLDETLVHSSFKPIQNPDYIIPVEIEGNVHQVYVAKRPGVDEFLRKLAEYYEIVVYTASLSKYADPLLDQLDVYKVIRFRLFREHCVHYEGSYVKDLSLLDRDITQSIIIDNSPMSYLFHPRNAIGCSSFIDDMDDRELDSIASFLTDIRAVDDVRNHCHKWSPHSEQAVPWVLCHSNRSLKLRAKLQTLGHDMFIHSAILKTTSLGRLKHVETKDLRRSLTPEWASSQRTQRCV</sequence>
<dbReference type="InterPro" id="IPR004274">
    <property type="entry name" value="FCP1_dom"/>
</dbReference>
<dbReference type="Gene3D" id="3.40.50.1000">
    <property type="entry name" value="HAD superfamily/HAD-like"/>
    <property type="match status" value="1"/>
</dbReference>
<dbReference type="InterPro" id="IPR011948">
    <property type="entry name" value="Dullard_phosphatase"/>
</dbReference>
<reference evidence="11 12" key="1">
    <citation type="submission" date="2019-07" db="EMBL/GenBank/DDBJ databases">
        <title>Genomics analysis of Aphanomyces spp. identifies a new class of oomycete effector associated with host adaptation.</title>
        <authorList>
            <person name="Gaulin E."/>
        </authorList>
    </citation>
    <scope>NUCLEOTIDE SEQUENCE [LARGE SCALE GENOMIC DNA]</scope>
    <source>
        <strain evidence="11 12">ATCC 201684</strain>
    </source>
</reference>
<evidence type="ECO:0000313" key="11">
    <source>
        <dbReference type="EMBL" id="KAF0732824.1"/>
    </source>
</evidence>
<feature type="compositionally biased region" description="Basic and acidic residues" evidence="9">
    <location>
        <begin position="82"/>
        <end position="93"/>
    </location>
</feature>
<dbReference type="EMBL" id="VJMJ01000128">
    <property type="protein sequence ID" value="KAF0732824.1"/>
    <property type="molecule type" value="Genomic_DNA"/>
</dbReference>
<proteinExistence type="predicted"/>
<dbReference type="FunFam" id="3.40.50.1000:FF:000192">
    <property type="entry name" value="CTD small phosphatase-like protein"/>
    <property type="match status" value="1"/>
</dbReference>
<evidence type="ECO:0000256" key="5">
    <source>
        <dbReference type="ARBA" id="ARBA00022842"/>
    </source>
</evidence>
<keyword evidence="5" id="KW-0460">Magnesium</keyword>
<evidence type="ECO:0000313" key="12">
    <source>
        <dbReference type="Proteomes" id="UP000481153"/>
    </source>
</evidence>
<dbReference type="AlphaFoldDB" id="A0A6G0WZ93"/>
<evidence type="ECO:0000256" key="9">
    <source>
        <dbReference type="SAM" id="MobiDB-lite"/>
    </source>
</evidence>